<dbReference type="Proteomes" id="UP000015103">
    <property type="component" value="Unassembled WGS sequence"/>
</dbReference>
<dbReference type="EnsemblMetazoa" id="RPRC006525-RA">
    <property type="protein sequence ID" value="RPRC006525-PA"/>
    <property type="gene ID" value="RPRC006525"/>
</dbReference>
<feature type="compositionally biased region" description="Polar residues" evidence="2">
    <location>
        <begin position="35"/>
        <end position="57"/>
    </location>
</feature>
<dbReference type="EMBL" id="ACPB03009532">
    <property type="status" value="NOT_ANNOTATED_CDS"/>
    <property type="molecule type" value="Genomic_DNA"/>
</dbReference>
<proteinExistence type="predicted"/>
<organism evidence="3 4">
    <name type="scientific">Rhodnius prolixus</name>
    <name type="common">Triatomid bug</name>
    <dbReference type="NCBI Taxonomy" id="13249"/>
    <lineage>
        <taxon>Eukaryota</taxon>
        <taxon>Metazoa</taxon>
        <taxon>Ecdysozoa</taxon>
        <taxon>Arthropoda</taxon>
        <taxon>Hexapoda</taxon>
        <taxon>Insecta</taxon>
        <taxon>Pterygota</taxon>
        <taxon>Neoptera</taxon>
        <taxon>Paraneoptera</taxon>
        <taxon>Hemiptera</taxon>
        <taxon>Heteroptera</taxon>
        <taxon>Panheteroptera</taxon>
        <taxon>Cimicomorpha</taxon>
        <taxon>Reduviidae</taxon>
        <taxon>Triatominae</taxon>
        <taxon>Rhodnius</taxon>
    </lineage>
</organism>
<sequence length="238" mass="27162">MSQKKIDNIFSRQSSLGSLSSSPRETGYHKRTRSSPEASVSVKRSQTTANQPVTKSDLQNMKDELMAFFCKMLDTKLDGVATKEDIKSVQNDVSYVSNENKQLKEELQMVKQIVHSQAEQISFFDNISRRNNVIIKGFNVSSDDNLTDAVSKFFKEVLGIEKDLEIDWVKQLGGGPSSSRPLKVSFSRFCDKMLVLKKASSLRGTSWRIDQDFSFEIRKKRAKLFRLRWQNSFLVSPT</sequence>
<dbReference type="OMA" id="THNGETQ"/>
<accession>T1HR55</accession>
<feature type="coiled-coil region" evidence="1">
    <location>
        <begin position="86"/>
        <end position="120"/>
    </location>
</feature>
<evidence type="ECO:0000256" key="2">
    <source>
        <dbReference type="SAM" id="MobiDB-lite"/>
    </source>
</evidence>
<dbReference type="Gene3D" id="3.30.70.1820">
    <property type="entry name" value="L1 transposable element, RRM domain"/>
    <property type="match status" value="1"/>
</dbReference>
<dbReference type="VEuPathDB" id="VectorBase:RPRC006525"/>
<keyword evidence="1" id="KW-0175">Coiled coil</keyword>
<dbReference type="InParanoid" id="T1HR55"/>
<evidence type="ECO:0000256" key="1">
    <source>
        <dbReference type="SAM" id="Coils"/>
    </source>
</evidence>
<feature type="region of interest" description="Disordered" evidence="2">
    <location>
        <begin position="1"/>
        <end position="57"/>
    </location>
</feature>
<name>T1HR55_RHOPR</name>
<evidence type="ECO:0000313" key="4">
    <source>
        <dbReference type="Proteomes" id="UP000015103"/>
    </source>
</evidence>
<keyword evidence="4" id="KW-1185">Reference proteome</keyword>
<evidence type="ECO:0000313" key="3">
    <source>
        <dbReference type="EnsemblMetazoa" id="RPRC006525-PA"/>
    </source>
</evidence>
<protein>
    <submittedName>
        <fullName evidence="3">Uncharacterized protein</fullName>
    </submittedName>
</protein>
<dbReference type="HOGENOM" id="CLU_1167123_0_0_1"/>
<dbReference type="AlphaFoldDB" id="T1HR55"/>
<reference evidence="3" key="1">
    <citation type="submission" date="2015-05" db="UniProtKB">
        <authorList>
            <consortium name="EnsemblMetazoa"/>
        </authorList>
    </citation>
    <scope>IDENTIFICATION</scope>
</reference>